<evidence type="ECO:0000313" key="5">
    <source>
        <dbReference type="Proteomes" id="UP000600449"/>
    </source>
</evidence>
<proteinExistence type="predicted"/>
<keyword evidence="5" id="KW-1185">Reference proteome</keyword>
<dbReference type="GO" id="GO:0046872">
    <property type="term" value="F:metal ion binding"/>
    <property type="evidence" value="ECO:0007669"/>
    <property type="project" value="UniProtKB-KW"/>
</dbReference>
<dbReference type="InterPro" id="IPR050582">
    <property type="entry name" value="HAD-like_SerB"/>
</dbReference>
<name>A0A917V3B8_9HYPH</name>
<evidence type="ECO:0008006" key="6">
    <source>
        <dbReference type="Google" id="ProtNLM"/>
    </source>
</evidence>
<dbReference type="Gene3D" id="3.40.50.1000">
    <property type="entry name" value="HAD superfamily/HAD-like"/>
    <property type="match status" value="1"/>
</dbReference>
<dbReference type="InterPro" id="IPR036412">
    <property type="entry name" value="HAD-like_sf"/>
</dbReference>
<evidence type="ECO:0000256" key="3">
    <source>
        <dbReference type="ARBA" id="ARBA00022842"/>
    </source>
</evidence>
<comment type="caution">
    <text evidence="4">The sequence shown here is derived from an EMBL/GenBank/DDBJ whole genome shotgun (WGS) entry which is preliminary data.</text>
</comment>
<dbReference type="Gene3D" id="1.20.1440.100">
    <property type="entry name" value="SG protein - dephosphorylation function"/>
    <property type="match status" value="1"/>
</dbReference>
<dbReference type="InterPro" id="IPR006385">
    <property type="entry name" value="HAD_hydro_SerB1"/>
</dbReference>
<keyword evidence="3" id="KW-0460">Magnesium</keyword>
<dbReference type="GO" id="GO:0016787">
    <property type="term" value="F:hydrolase activity"/>
    <property type="evidence" value="ECO:0007669"/>
    <property type="project" value="UniProtKB-KW"/>
</dbReference>
<evidence type="ECO:0000313" key="4">
    <source>
        <dbReference type="EMBL" id="GGK30746.1"/>
    </source>
</evidence>
<evidence type="ECO:0000256" key="1">
    <source>
        <dbReference type="ARBA" id="ARBA00022723"/>
    </source>
</evidence>
<accession>A0A917V3B8</accession>
<sequence length="238" mass="25758">MSAAEPRFAFFDVDDTLVRIKSMFDFFRFFAAIHRGSETLLARFEAEFARMRADGLPRTELNRAYYRWFAGLAPAELAHAAEVWGERRLRDPARLFLEEPVQLLGRLREEGYAPVFVSGSFPEILAPIAAHLRVEHVLSTRLIVGEDGLLTGEIDAPQTIGEGKAEAIRLFLAEVGGDAGACVAVGDDVSDLAMLDSVGAQVAVGEGGALAEVAHARGWPVIPGVEAGIEGSRLLAVR</sequence>
<gene>
    <name evidence="4" type="primary">mmfP</name>
    <name evidence="4" type="ORF">GCM10011322_16680</name>
</gene>
<dbReference type="EMBL" id="BMMF01000004">
    <property type="protein sequence ID" value="GGK30746.1"/>
    <property type="molecule type" value="Genomic_DNA"/>
</dbReference>
<reference evidence="4 5" key="1">
    <citation type="journal article" date="2014" name="Int. J. Syst. Evol. Microbiol.">
        <title>Complete genome sequence of Corynebacterium casei LMG S-19264T (=DSM 44701T), isolated from a smear-ripened cheese.</title>
        <authorList>
            <consortium name="US DOE Joint Genome Institute (JGI-PGF)"/>
            <person name="Walter F."/>
            <person name="Albersmeier A."/>
            <person name="Kalinowski J."/>
            <person name="Ruckert C."/>
        </authorList>
    </citation>
    <scope>NUCLEOTIDE SEQUENCE [LARGE SCALE GENOMIC DNA]</scope>
    <source>
        <strain evidence="4 5">CGMCC 1.9161</strain>
    </source>
</reference>
<dbReference type="PANTHER" id="PTHR43344:SF13">
    <property type="entry name" value="PHOSPHATASE RV3661-RELATED"/>
    <property type="match status" value="1"/>
</dbReference>
<dbReference type="InterPro" id="IPR023214">
    <property type="entry name" value="HAD_sf"/>
</dbReference>
<dbReference type="NCBIfam" id="TIGR01488">
    <property type="entry name" value="HAD-SF-IB"/>
    <property type="match status" value="1"/>
</dbReference>
<keyword evidence="2" id="KW-0378">Hydrolase</keyword>
<dbReference type="Pfam" id="PF12710">
    <property type="entry name" value="HAD"/>
    <property type="match status" value="1"/>
</dbReference>
<dbReference type="PANTHER" id="PTHR43344">
    <property type="entry name" value="PHOSPHOSERINE PHOSPHATASE"/>
    <property type="match status" value="1"/>
</dbReference>
<evidence type="ECO:0000256" key="2">
    <source>
        <dbReference type="ARBA" id="ARBA00022801"/>
    </source>
</evidence>
<keyword evidence="1" id="KW-0479">Metal-binding</keyword>
<dbReference type="AlphaFoldDB" id="A0A917V3B8"/>
<protein>
    <recommendedName>
        <fullName evidence="6">HAD-IB family hydrolase</fullName>
    </recommendedName>
</protein>
<dbReference type="SUPFAM" id="SSF56784">
    <property type="entry name" value="HAD-like"/>
    <property type="match status" value="1"/>
</dbReference>
<organism evidence="4 5">
    <name type="scientific">Salinarimonas ramus</name>
    <dbReference type="NCBI Taxonomy" id="690164"/>
    <lineage>
        <taxon>Bacteria</taxon>
        <taxon>Pseudomonadati</taxon>
        <taxon>Pseudomonadota</taxon>
        <taxon>Alphaproteobacteria</taxon>
        <taxon>Hyphomicrobiales</taxon>
        <taxon>Salinarimonadaceae</taxon>
        <taxon>Salinarimonas</taxon>
    </lineage>
</organism>
<dbReference type="Proteomes" id="UP000600449">
    <property type="component" value="Unassembled WGS sequence"/>
</dbReference>
<dbReference type="RefSeq" id="WP_210317599.1">
    <property type="nucleotide sequence ID" value="NZ_BMMF01000004.1"/>
</dbReference>
<dbReference type="NCBIfam" id="TIGR01490">
    <property type="entry name" value="HAD-SF-IB-hyp1"/>
    <property type="match status" value="1"/>
</dbReference>